<keyword evidence="2" id="KW-0472">Membrane</keyword>
<dbReference type="RefSeq" id="WP_052557777.1">
    <property type="nucleotide sequence ID" value="NZ_JMCC02000132.1"/>
</dbReference>
<dbReference type="InterPro" id="IPR035940">
    <property type="entry name" value="CAP_sf"/>
</dbReference>
<gene>
    <name evidence="2" type="ORF">DB30_01495</name>
</gene>
<reference evidence="2 3" key="1">
    <citation type="submission" date="2014-12" db="EMBL/GenBank/DDBJ databases">
        <title>Genome assembly of Enhygromyxa salina DSM 15201.</title>
        <authorList>
            <person name="Sharma G."/>
            <person name="Subramanian S."/>
        </authorList>
    </citation>
    <scope>NUCLEOTIDE SEQUENCE [LARGE SCALE GENOMIC DNA]</scope>
    <source>
        <strain evidence="2 3">DSM 15201</strain>
    </source>
</reference>
<accession>A0A0C2CRZ2</accession>
<proteinExistence type="predicted"/>
<organism evidence="2 3">
    <name type="scientific">Enhygromyxa salina</name>
    <dbReference type="NCBI Taxonomy" id="215803"/>
    <lineage>
        <taxon>Bacteria</taxon>
        <taxon>Pseudomonadati</taxon>
        <taxon>Myxococcota</taxon>
        <taxon>Polyangia</taxon>
        <taxon>Nannocystales</taxon>
        <taxon>Nannocystaceae</taxon>
        <taxon>Enhygromyxa</taxon>
    </lineage>
</organism>
<keyword evidence="2" id="KW-0812">Transmembrane</keyword>
<comment type="caution">
    <text evidence="2">The sequence shown here is derived from an EMBL/GenBank/DDBJ whole genome shotgun (WGS) entry which is preliminary data.</text>
</comment>
<dbReference type="InterPro" id="IPR014044">
    <property type="entry name" value="CAP_dom"/>
</dbReference>
<dbReference type="SUPFAM" id="SSF55797">
    <property type="entry name" value="PR-1-like"/>
    <property type="match status" value="1"/>
</dbReference>
<dbReference type="Pfam" id="PF00188">
    <property type="entry name" value="CAP"/>
    <property type="match status" value="1"/>
</dbReference>
<feature type="domain" description="SCP" evidence="1">
    <location>
        <begin position="76"/>
        <end position="183"/>
    </location>
</feature>
<name>A0A0C2CRZ2_9BACT</name>
<dbReference type="PANTHER" id="PTHR31157">
    <property type="entry name" value="SCP DOMAIN-CONTAINING PROTEIN"/>
    <property type="match status" value="1"/>
</dbReference>
<evidence type="ECO:0000259" key="1">
    <source>
        <dbReference type="Pfam" id="PF00188"/>
    </source>
</evidence>
<dbReference type="CDD" id="cd05379">
    <property type="entry name" value="CAP_bacterial"/>
    <property type="match status" value="1"/>
</dbReference>
<dbReference type="Proteomes" id="UP000031599">
    <property type="component" value="Unassembled WGS sequence"/>
</dbReference>
<evidence type="ECO:0000313" key="2">
    <source>
        <dbReference type="EMBL" id="KIG12420.1"/>
    </source>
</evidence>
<dbReference type="PROSITE" id="PS51257">
    <property type="entry name" value="PROKAR_LIPOPROTEIN"/>
    <property type="match status" value="1"/>
</dbReference>
<evidence type="ECO:0000313" key="3">
    <source>
        <dbReference type="Proteomes" id="UP000031599"/>
    </source>
</evidence>
<dbReference type="EMBL" id="JMCC02000132">
    <property type="protein sequence ID" value="KIG12420.1"/>
    <property type="molecule type" value="Genomic_DNA"/>
</dbReference>
<dbReference type="Gene3D" id="3.40.33.10">
    <property type="entry name" value="CAP"/>
    <property type="match status" value="1"/>
</dbReference>
<protein>
    <submittedName>
        <fullName evidence="2">Putative transmembrane protein</fullName>
    </submittedName>
</protein>
<dbReference type="AlphaFoldDB" id="A0A0C2CRZ2"/>
<dbReference type="PANTHER" id="PTHR31157:SF1">
    <property type="entry name" value="SCP DOMAIN-CONTAINING PROTEIN"/>
    <property type="match status" value="1"/>
</dbReference>
<sequence length="186" mass="19969">MAHSRSWLLALGLCLGICACTGNQEDEPPEVPADVEYCDAVSDWDPALSQLEAEVLVLVNEQRAAGAMCGNDSFEPAQPLTMDPALRCAARRHAVDMGEQDYFSNLDPEGLTFADRAGMAEYEGTARGQTIGARQSVADQVVTAIMGSTGLCAQVMDPLANEIGIGHAPDTDAKYVRYWAQVFGER</sequence>